<sequence>MDNSYELMFFRCDISVVILAFLNRVVLGGLIESGLKLAKRLKYPSSSIHRLPPLAVLDVVTTAMRVITGKQRVRPEWRGDDAARRWETTRLEVRTTAKQTRRRIRSLSRPDLVERPDPAEREIRPPRERETEREKWRKEKDGGERGAPARRAQVRRGVARSVRSPLSPDLVERPDPAEKERSDRHERETKREREREMAEREGWR</sequence>
<dbReference type="AlphaFoldDB" id="A0AAP0HWJ4"/>
<evidence type="ECO:0000313" key="2">
    <source>
        <dbReference type="EMBL" id="KAK9099434.1"/>
    </source>
</evidence>
<gene>
    <name evidence="2" type="ORF">Syun_026479</name>
</gene>
<feature type="compositionally biased region" description="Basic and acidic residues" evidence="1">
    <location>
        <begin position="111"/>
        <end position="144"/>
    </location>
</feature>
<reference evidence="2 3" key="1">
    <citation type="submission" date="2024-01" db="EMBL/GenBank/DDBJ databases">
        <title>Genome assemblies of Stephania.</title>
        <authorList>
            <person name="Yang L."/>
        </authorList>
    </citation>
    <scope>NUCLEOTIDE SEQUENCE [LARGE SCALE GENOMIC DNA]</scope>
    <source>
        <strain evidence="2">YNDBR</strain>
        <tissue evidence="2">Leaf</tissue>
    </source>
</reference>
<accession>A0AAP0HWJ4</accession>
<evidence type="ECO:0000256" key="1">
    <source>
        <dbReference type="SAM" id="MobiDB-lite"/>
    </source>
</evidence>
<feature type="region of interest" description="Disordered" evidence="1">
    <location>
        <begin position="97"/>
        <end position="204"/>
    </location>
</feature>
<evidence type="ECO:0000313" key="3">
    <source>
        <dbReference type="Proteomes" id="UP001420932"/>
    </source>
</evidence>
<comment type="caution">
    <text evidence="2">The sequence shown here is derived from an EMBL/GenBank/DDBJ whole genome shotgun (WGS) entry which is preliminary data.</text>
</comment>
<protein>
    <submittedName>
        <fullName evidence="2">Uncharacterized protein</fullName>
    </submittedName>
</protein>
<dbReference type="Proteomes" id="UP001420932">
    <property type="component" value="Unassembled WGS sequence"/>
</dbReference>
<proteinExistence type="predicted"/>
<dbReference type="EMBL" id="JBBNAF010000011">
    <property type="protein sequence ID" value="KAK9099434.1"/>
    <property type="molecule type" value="Genomic_DNA"/>
</dbReference>
<organism evidence="2 3">
    <name type="scientific">Stephania yunnanensis</name>
    <dbReference type="NCBI Taxonomy" id="152371"/>
    <lineage>
        <taxon>Eukaryota</taxon>
        <taxon>Viridiplantae</taxon>
        <taxon>Streptophyta</taxon>
        <taxon>Embryophyta</taxon>
        <taxon>Tracheophyta</taxon>
        <taxon>Spermatophyta</taxon>
        <taxon>Magnoliopsida</taxon>
        <taxon>Ranunculales</taxon>
        <taxon>Menispermaceae</taxon>
        <taxon>Menispermoideae</taxon>
        <taxon>Cissampelideae</taxon>
        <taxon>Stephania</taxon>
    </lineage>
</organism>
<name>A0AAP0HWJ4_9MAGN</name>
<feature type="compositionally biased region" description="Basic and acidic residues" evidence="1">
    <location>
        <begin position="170"/>
        <end position="204"/>
    </location>
</feature>
<keyword evidence="3" id="KW-1185">Reference proteome</keyword>